<dbReference type="Pfam" id="PF13692">
    <property type="entry name" value="Glyco_trans_1_4"/>
    <property type="match status" value="1"/>
</dbReference>
<dbReference type="PANTHER" id="PTHR46401:SF2">
    <property type="entry name" value="GLYCOSYLTRANSFERASE WBBK-RELATED"/>
    <property type="match status" value="1"/>
</dbReference>
<dbReference type="SUPFAM" id="SSF53756">
    <property type="entry name" value="UDP-Glycosyltransferase/glycogen phosphorylase"/>
    <property type="match status" value="1"/>
</dbReference>
<gene>
    <name evidence="2" type="ORF">Premu_2437</name>
</gene>
<dbReference type="Gene3D" id="3.40.50.2000">
    <property type="entry name" value="Glycogen Phosphorylase B"/>
    <property type="match status" value="2"/>
</dbReference>
<dbReference type="PANTHER" id="PTHR46401">
    <property type="entry name" value="GLYCOSYLTRANSFERASE WBBK-RELATED"/>
    <property type="match status" value="1"/>
</dbReference>
<dbReference type="EMBL" id="GL945017">
    <property type="protein sequence ID" value="EGN57809.1"/>
    <property type="molecule type" value="Genomic_DNA"/>
</dbReference>
<dbReference type="CDD" id="cd03801">
    <property type="entry name" value="GT4_PimA-like"/>
    <property type="match status" value="1"/>
</dbReference>
<protein>
    <submittedName>
        <fullName evidence="2">Glycosyl transferase group 1</fullName>
    </submittedName>
</protein>
<dbReference type="GO" id="GO:0016757">
    <property type="term" value="F:glycosyltransferase activity"/>
    <property type="evidence" value="ECO:0007669"/>
    <property type="project" value="TreeGrafter"/>
</dbReference>
<evidence type="ECO:0000313" key="2">
    <source>
        <dbReference type="EMBL" id="EGN57809.1"/>
    </source>
</evidence>
<dbReference type="RefSeq" id="WP_007575620.1">
    <property type="nucleotide sequence ID" value="NZ_BPTS01000002.1"/>
</dbReference>
<evidence type="ECO:0000256" key="1">
    <source>
        <dbReference type="ARBA" id="ARBA00022679"/>
    </source>
</evidence>
<accession>F8N9Z2</accession>
<dbReference type="HOGENOM" id="CLU_009583_30_0_10"/>
<dbReference type="STRING" id="688246.Premu_2437"/>
<organism evidence="2 3">
    <name type="scientific">Hallella multisaccharivorax DSM 17128</name>
    <dbReference type="NCBI Taxonomy" id="688246"/>
    <lineage>
        <taxon>Bacteria</taxon>
        <taxon>Pseudomonadati</taxon>
        <taxon>Bacteroidota</taxon>
        <taxon>Bacteroidia</taxon>
        <taxon>Bacteroidales</taxon>
        <taxon>Prevotellaceae</taxon>
        <taxon>Hallella</taxon>
    </lineage>
</organism>
<keyword evidence="1 2" id="KW-0808">Transferase</keyword>
<proteinExistence type="predicted"/>
<dbReference type="Proteomes" id="UP000002772">
    <property type="component" value="Unassembled WGS sequence"/>
</dbReference>
<dbReference type="GO" id="GO:0009103">
    <property type="term" value="P:lipopolysaccharide biosynthetic process"/>
    <property type="evidence" value="ECO:0007669"/>
    <property type="project" value="TreeGrafter"/>
</dbReference>
<dbReference type="AlphaFoldDB" id="F8N9Z2"/>
<dbReference type="OrthoDB" id="1046785at2"/>
<keyword evidence="3" id="KW-1185">Reference proteome</keyword>
<reference evidence="3" key="1">
    <citation type="journal article" date="2011" name="Stand. Genomic Sci.">
        <title>Non-contiguous finished genome sequence of the opportunistic oral pathogen Prevotella multisaccharivorax type strain (PPPA20).</title>
        <authorList>
            <person name="Pati A."/>
            <person name="Gronow S."/>
            <person name="Lu M."/>
            <person name="Lapidus A."/>
            <person name="Nolan M."/>
            <person name="Lucas S."/>
            <person name="Hammon N."/>
            <person name="Deshpande S."/>
            <person name="Cheng J.F."/>
            <person name="Tapia R."/>
            <person name="Han C."/>
            <person name="Goodwin L."/>
            <person name="Pitluck S."/>
            <person name="Liolios K."/>
            <person name="Pagani I."/>
            <person name="Mavromatis K."/>
            <person name="Mikhailova N."/>
            <person name="Huntemann M."/>
            <person name="Chen A."/>
            <person name="Palaniappan K."/>
            <person name="Land M."/>
            <person name="Hauser L."/>
            <person name="Detter J.C."/>
            <person name="Brambilla E.M."/>
            <person name="Rohde M."/>
            <person name="Goker M."/>
            <person name="Woyke T."/>
            <person name="Bristow J."/>
            <person name="Eisen J.A."/>
            <person name="Markowitz V."/>
            <person name="Hugenholtz P."/>
            <person name="Kyrpides N.C."/>
            <person name="Klenk H.P."/>
            <person name="Ivanova N."/>
        </authorList>
    </citation>
    <scope>NUCLEOTIDE SEQUENCE [LARGE SCALE GENOMIC DNA]</scope>
    <source>
        <strain evidence="3">DSM 17128</strain>
    </source>
</reference>
<sequence length="549" mass="64334">MTKYFLINNRSIAAAYGIGTYVEQMIEIFRDNTLSYELSFIDINTDINEFSVDKDQYGLLHYVFPSHKGSYHLSAYYRYILYILSLYIKDDEEVIFHFNYCQYIELISLIKANYKNCRVYYTIHYLRWCFILNGNLTHFRRIINKVAENETEQIVRSEYEDCKHLLALSDKVIVLSKFTYNLILTDYKISNGKIHLVYNGIKESPSIVPYNGYTECTTKDILFVGRLDEVKGVEYLIKAFKILLTHGVKAKLTLVGDGDFSRYLALCDGVWDKVTFTGKIAKKDVEKFYNCATIGVLPSFNEQCSYSAIEMMAHGLPFIATDSTGLEEMMDFTPDCLVHIDEENFQPNKFTYQLAEKMELILSNSVLRKQCSHQLYQLYRKRYTFNCMKDAMVNLLNHKRRIRNFLSQDFIPYLDNEAIRLINCQPVLDLDNIGLTGIGCYLWWRIKTLKNSEDAARRWQLQEYLIYYIDWLFDVVNSLGKEAISTRFEEIPLNWLLNELKTAGFYPTKVYKIYTQVLSFGISLDDKIAKSLDEIDILQTMLKIYNLQL</sequence>
<name>F8N9Z2_9BACT</name>
<dbReference type="eggNOG" id="COG0438">
    <property type="taxonomic scope" value="Bacteria"/>
</dbReference>
<evidence type="ECO:0000313" key="3">
    <source>
        <dbReference type="Proteomes" id="UP000002772"/>
    </source>
</evidence>